<evidence type="ECO:0000256" key="1">
    <source>
        <dbReference type="SAM" id="MobiDB-lite"/>
    </source>
</evidence>
<accession>A0ABQ8KNV0</accession>
<proteinExistence type="predicted"/>
<dbReference type="InterPro" id="IPR040976">
    <property type="entry name" value="Pkinase_fungal"/>
</dbReference>
<dbReference type="GeneID" id="72003963"/>
<keyword evidence="4" id="KW-1185">Reference proteome</keyword>
<organism evidence="3 4">
    <name type="scientific">Rhodofomes roseus</name>
    <dbReference type="NCBI Taxonomy" id="34475"/>
    <lineage>
        <taxon>Eukaryota</taxon>
        <taxon>Fungi</taxon>
        <taxon>Dikarya</taxon>
        <taxon>Basidiomycota</taxon>
        <taxon>Agaricomycotina</taxon>
        <taxon>Agaricomycetes</taxon>
        <taxon>Polyporales</taxon>
        <taxon>Rhodofomes</taxon>
    </lineage>
</organism>
<dbReference type="Pfam" id="PF17667">
    <property type="entry name" value="Pkinase_fungal"/>
    <property type="match status" value="1"/>
</dbReference>
<dbReference type="RefSeq" id="XP_047781295.1">
    <property type="nucleotide sequence ID" value="XM_047923231.1"/>
</dbReference>
<comment type="caution">
    <text evidence="3">The sequence shown here is derived from an EMBL/GenBank/DDBJ whole genome shotgun (WGS) entry which is preliminary data.</text>
</comment>
<feature type="region of interest" description="Disordered" evidence="1">
    <location>
        <begin position="153"/>
        <end position="178"/>
    </location>
</feature>
<sequence length="193" mass="21991">MKRSHSQMDSPPRSSWYAIFSRSQCKASNVPNANDILIAEKKHSRGPGLIDFDNAVVFLVTHEALPNDPLTVRVIRCSILPAHKLSTIVQGTLPFMSAELLKESPYYADEDAPEPPVHSFKHDLESFLWVLVWVCLTREGPGERRHDLMSVEQTQPLLRQNPSHPRCSPTDPGERRAPQLYIRHFRPAERSHL</sequence>
<evidence type="ECO:0000313" key="3">
    <source>
        <dbReference type="EMBL" id="KAH9839540.1"/>
    </source>
</evidence>
<reference evidence="3 4" key="1">
    <citation type="journal article" date="2021" name="Environ. Microbiol.">
        <title>Gene family expansions and transcriptome signatures uncover fungal adaptations to wood decay.</title>
        <authorList>
            <person name="Hage H."/>
            <person name="Miyauchi S."/>
            <person name="Viragh M."/>
            <person name="Drula E."/>
            <person name="Min B."/>
            <person name="Chaduli D."/>
            <person name="Navarro D."/>
            <person name="Favel A."/>
            <person name="Norest M."/>
            <person name="Lesage-Meessen L."/>
            <person name="Balint B."/>
            <person name="Merenyi Z."/>
            <person name="de Eugenio L."/>
            <person name="Morin E."/>
            <person name="Martinez A.T."/>
            <person name="Baldrian P."/>
            <person name="Stursova M."/>
            <person name="Martinez M.J."/>
            <person name="Novotny C."/>
            <person name="Magnuson J.K."/>
            <person name="Spatafora J.W."/>
            <person name="Maurice S."/>
            <person name="Pangilinan J."/>
            <person name="Andreopoulos W."/>
            <person name="LaButti K."/>
            <person name="Hundley H."/>
            <person name="Na H."/>
            <person name="Kuo A."/>
            <person name="Barry K."/>
            <person name="Lipzen A."/>
            <person name="Henrissat B."/>
            <person name="Riley R."/>
            <person name="Ahrendt S."/>
            <person name="Nagy L.G."/>
            <person name="Grigoriev I.V."/>
            <person name="Martin F."/>
            <person name="Rosso M.N."/>
        </authorList>
    </citation>
    <scope>NUCLEOTIDE SEQUENCE [LARGE SCALE GENOMIC DNA]</scope>
    <source>
        <strain evidence="3 4">CIRM-BRFM 1785</strain>
    </source>
</reference>
<feature type="domain" description="Fungal-type protein kinase" evidence="2">
    <location>
        <begin position="34"/>
        <end position="135"/>
    </location>
</feature>
<dbReference type="EMBL" id="JADCUA010000006">
    <property type="protein sequence ID" value="KAH9839540.1"/>
    <property type="molecule type" value="Genomic_DNA"/>
</dbReference>
<evidence type="ECO:0000313" key="4">
    <source>
        <dbReference type="Proteomes" id="UP000814176"/>
    </source>
</evidence>
<dbReference type="Proteomes" id="UP000814176">
    <property type="component" value="Unassembled WGS sequence"/>
</dbReference>
<feature type="compositionally biased region" description="Polar residues" evidence="1">
    <location>
        <begin position="153"/>
        <end position="163"/>
    </location>
</feature>
<evidence type="ECO:0000259" key="2">
    <source>
        <dbReference type="Pfam" id="PF17667"/>
    </source>
</evidence>
<gene>
    <name evidence="3" type="ORF">C8Q71DRAFT_749998</name>
</gene>
<protein>
    <recommendedName>
        <fullName evidence="2">Fungal-type protein kinase domain-containing protein</fullName>
    </recommendedName>
</protein>
<name>A0ABQ8KNV0_9APHY</name>